<dbReference type="InterPro" id="IPR051343">
    <property type="entry name" value="G-type_lectin_kinases/EP1-like"/>
</dbReference>
<keyword evidence="24" id="KW-1185">Reference proteome</keyword>
<evidence type="ECO:0000256" key="15">
    <source>
        <dbReference type="ARBA" id="ARBA00023136"/>
    </source>
</evidence>
<name>A0A2U1LPP1_ARTAN</name>
<evidence type="ECO:0000313" key="24">
    <source>
        <dbReference type="Proteomes" id="UP000245207"/>
    </source>
</evidence>
<evidence type="ECO:0000256" key="5">
    <source>
        <dbReference type="ARBA" id="ARBA00022553"/>
    </source>
</evidence>
<dbReference type="STRING" id="35608.A0A2U1LPP1"/>
<evidence type="ECO:0000313" key="23">
    <source>
        <dbReference type="EMBL" id="PWA50944.1"/>
    </source>
</evidence>
<evidence type="ECO:0000256" key="3">
    <source>
        <dbReference type="ARBA" id="ARBA00022475"/>
    </source>
</evidence>
<keyword evidence="16" id="KW-0675">Receptor</keyword>
<keyword evidence="9" id="KW-0732">Signal</keyword>
<feature type="domain" description="Protein kinase" evidence="22">
    <location>
        <begin position="103"/>
        <end position="365"/>
    </location>
</feature>
<dbReference type="PROSITE" id="PS50011">
    <property type="entry name" value="PROTEIN_KINASE_DOM"/>
    <property type="match status" value="2"/>
</dbReference>
<comment type="catalytic activity">
    <reaction evidence="18">
        <text>L-threonyl-[protein] + ATP = O-phospho-L-threonyl-[protein] + ADP + H(+)</text>
        <dbReference type="Rhea" id="RHEA:46608"/>
        <dbReference type="Rhea" id="RHEA-COMP:11060"/>
        <dbReference type="Rhea" id="RHEA-COMP:11605"/>
        <dbReference type="ChEBI" id="CHEBI:15378"/>
        <dbReference type="ChEBI" id="CHEBI:30013"/>
        <dbReference type="ChEBI" id="CHEBI:30616"/>
        <dbReference type="ChEBI" id="CHEBI:61977"/>
        <dbReference type="ChEBI" id="CHEBI:456216"/>
        <dbReference type="EC" id="2.7.11.1"/>
    </reaction>
</comment>
<dbReference type="FunFam" id="1.10.510.10:FF:000537">
    <property type="entry name" value="Putative receptor-like protein kinase"/>
    <property type="match status" value="1"/>
</dbReference>
<dbReference type="PROSITE" id="PS00107">
    <property type="entry name" value="PROTEIN_KINASE_ATP"/>
    <property type="match status" value="2"/>
</dbReference>
<dbReference type="InterPro" id="IPR008271">
    <property type="entry name" value="Ser/Thr_kinase_AS"/>
</dbReference>
<dbReference type="PANTHER" id="PTHR47976">
    <property type="entry name" value="G-TYPE LECTIN S-RECEPTOR-LIKE SERINE/THREONINE-PROTEIN KINASE SD2-5"/>
    <property type="match status" value="1"/>
</dbReference>
<evidence type="ECO:0000256" key="4">
    <source>
        <dbReference type="ARBA" id="ARBA00022527"/>
    </source>
</evidence>
<organism evidence="23 24">
    <name type="scientific">Artemisia annua</name>
    <name type="common">Sweet wormwood</name>
    <dbReference type="NCBI Taxonomy" id="35608"/>
    <lineage>
        <taxon>Eukaryota</taxon>
        <taxon>Viridiplantae</taxon>
        <taxon>Streptophyta</taxon>
        <taxon>Embryophyta</taxon>
        <taxon>Tracheophyta</taxon>
        <taxon>Spermatophyta</taxon>
        <taxon>Magnoliopsida</taxon>
        <taxon>eudicotyledons</taxon>
        <taxon>Gunneridae</taxon>
        <taxon>Pentapetalae</taxon>
        <taxon>asterids</taxon>
        <taxon>campanulids</taxon>
        <taxon>Asterales</taxon>
        <taxon>Asteraceae</taxon>
        <taxon>Asteroideae</taxon>
        <taxon>Anthemideae</taxon>
        <taxon>Artemisiinae</taxon>
        <taxon>Artemisia</taxon>
    </lineage>
</organism>
<evidence type="ECO:0000256" key="21">
    <source>
        <dbReference type="SAM" id="Phobius"/>
    </source>
</evidence>
<dbReference type="Proteomes" id="UP000245207">
    <property type="component" value="Unassembled WGS sequence"/>
</dbReference>
<dbReference type="GO" id="GO:0005886">
    <property type="term" value="C:plasma membrane"/>
    <property type="evidence" value="ECO:0007669"/>
    <property type="project" value="UniProtKB-SubCell"/>
</dbReference>
<keyword evidence="11 20" id="KW-0547">Nucleotide-binding</keyword>
<protein>
    <recommendedName>
        <fullName evidence="2">non-specific serine/threonine protein kinase</fullName>
        <ecNumber evidence="2">2.7.11.1</ecNumber>
    </recommendedName>
</protein>
<keyword evidence="4" id="KW-0723">Serine/threonine-protein kinase</keyword>
<dbReference type="InterPro" id="IPR017441">
    <property type="entry name" value="Protein_kinase_ATP_BS"/>
</dbReference>
<dbReference type="PROSITE" id="PS00108">
    <property type="entry name" value="PROTEIN_KINASE_ST"/>
    <property type="match status" value="2"/>
</dbReference>
<dbReference type="EMBL" id="PKPP01008346">
    <property type="protein sequence ID" value="PWA50944.1"/>
    <property type="molecule type" value="Genomic_DNA"/>
</dbReference>
<dbReference type="Gene3D" id="1.10.510.10">
    <property type="entry name" value="Transferase(Phosphotransferase) domain 1"/>
    <property type="match status" value="2"/>
</dbReference>
<evidence type="ECO:0000256" key="10">
    <source>
        <dbReference type="ARBA" id="ARBA00022737"/>
    </source>
</evidence>
<feature type="transmembrane region" description="Helical" evidence="21">
    <location>
        <begin position="364"/>
        <end position="384"/>
    </location>
</feature>
<dbReference type="InterPro" id="IPR000719">
    <property type="entry name" value="Prot_kinase_dom"/>
</dbReference>
<feature type="binding site" evidence="20">
    <location>
        <position position="461"/>
    </location>
    <ligand>
        <name>ATP</name>
        <dbReference type="ChEBI" id="CHEBI:30616"/>
    </ligand>
</feature>
<dbReference type="EC" id="2.7.11.1" evidence="2"/>
<proteinExistence type="predicted"/>
<keyword evidence="3" id="KW-1003">Cell membrane</keyword>
<evidence type="ECO:0000256" key="6">
    <source>
        <dbReference type="ARBA" id="ARBA00022614"/>
    </source>
</evidence>
<evidence type="ECO:0000256" key="14">
    <source>
        <dbReference type="ARBA" id="ARBA00022989"/>
    </source>
</evidence>
<keyword evidence="10" id="KW-0677">Repeat</keyword>
<dbReference type="FunFam" id="1.10.510.10:FF:000358">
    <property type="entry name" value="Putative leucine-rich repeat receptor-like serine/threonine-protein kinase"/>
    <property type="match status" value="1"/>
</dbReference>
<keyword evidence="15 21" id="KW-0472">Membrane</keyword>
<dbReference type="AlphaFoldDB" id="A0A2U1LPP1"/>
<dbReference type="SUPFAM" id="SSF56112">
    <property type="entry name" value="Protein kinase-like (PK-like)"/>
    <property type="match status" value="2"/>
</dbReference>
<evidence type="ECO:0000256" key="1">
    <source>
        <dbReference type="ARBA" id="ARBA00004162"/>
    </source>
</evidence>
<feature type="transmembrane region" description="Helical" evidence="21">
    <location>
        <begin position="34"/>
        <end position="54"/>
    </location>
</feature>
<evidence type="ECO:0000256" key="20">
    <source>
        <dbReference type="PROSITE-ProRule" id="PRU10141"/>
    </source>
</evidence>
<evidence type="ECO:0000256" key="16">
    <source>
        <dbReference type="ARBA" id="ARBA00023170"/>
    </source>
</evidence>
<dbReference type="Gene3D" id="3.30.200.20">
    <property type="entry name" value="Phosphorylase Kinase, domain 1"/>
    <property type="match status" value="2"/>
</dbReference>
<comment type="caution">
    <text evidence="23">The sequence shown here is derived from an EMBL/GenBank/DDBJ whole genome shotgun (WGS) entry which is preliminary data.</text>
</comment>
<evidence type="ECO:0000256" key="11">
    <source>
        <dbReference type="ARBA" id="ARBA00022741"/>
    </source>
</evidence>
<feature type="binding site" evidence="20">
    <location>
        <position position="131"/>
    </location>
    <ligand>
        <name>ATP</name>
        <dbReference type="ChEBI" id="CHEBI:30616"/>
    </ligand>
</feature>
<dbReference type="FunFam" id="3.30.200.20:FF:000483">
    <property type="entry name" value="Putative receptor-like protein kinase"/>
    <property type="match status" value="2"/>
</dbReference>
<feature type="domain" description="Protein kinase" evidence="22">
    <location>
        <begin position="433"/>
        <end position="686"/>
    </location>
</feature>
<evidence type="ECO:0000256" key="2">
    <source>
        <dbReference type="ARBA" id="ARBA00012513"/>
    </source>
</evidence>
<evidence type="ECO:0000256" key="18">
    <source>
        <dbReference type="ARBA" id="ARBA00047899"/>
    </source>
</evidence>
<accession>A0A2U1LPP1</accession>
<keyword evidence="14 21" id="KW-1133">Transmembrane helix</keyword>
<keyword evidence="8 21" id="KW-0812">Transmembrane</keyword>
<keyword evidence="6" id="KW-0433">Leucine-rich repeat</keyword>
<reference evidence="23 24" key="1">
    <citation type="journal article" date="2018" name="Mol. Plant">
        <title>The genome of Artemisia annua provides insight into the evolution of Asteraceae family and artemisinin biosynthesis.</title>
        <authorList>
            <person name="Shen Q."/>
            <person name="Zhang L."/>
            <person name="Liao Z."/>
            <person name="Wang S."/>
            <person name="Yan T."/>
            <person name="Shi P."/>
            <person name="Liu M."/>
            <person name="Fu X."/>
            <person name="Pan Q."/>
            <person name="Wang Y."/>
            <person name="Lv Z."/>
            <person name="Lu X."/>
            <person name="Zhang F."/>
            <person name="Jiang W."/>
            <person name="Ma Y."/>
            <person name="Chen M."/>
            <person name="Hao X."/>
            <person name="Li L."/>
            <person name="Tang Y."/>
            <person name="Lv G."/>
            <person name="Zhou Y."/>
            <person name="Sun X."/>
            <person name="Brodelius P.E."/>
            <person name="Rose J.K.C."/>
            <person name="Tang K."/>
        </authorList>
    </citation>
    <scope>NUCLEOTIDE SEQUENCE [LARGE SCALE GENOMIC DNA]</scope>
    <source>
        <strain evidence="24">cv. Huhao1</strain>
        <tissue evidence="23">Leaf</tissue>
    </source>
</reference>
<keyword evidence="12 23" id="KW-0418">Kinase</keyword>
<feature type="transmembrane region" description="Helical" evidence="21">
    <location>
        <begin position="7"/>
        <end position="28"/>
    </location>
</feature>
<evidence type="ECO:0000256" key="19">
    <source>
        <dbReference type="ARBA" id="ARBA00048679"/>
    </source>
</evidence>
<sequence>MEDKKANIIAVTLVIFLILAIIVARVVLNFSKSFFLIVGAAVAGIVAVIAFYFIRRHLHQRRRMMETRLASEGRELRIEYSFLRKIAGLPTKYRYKDLEEATDNWKSVIGKGASGCVFKGLLKEGIPVAVKRIQHEEERGDKEFRSEIAAIASVQHVNLVRLYGYCVHNSSRFLVYEYIPNGSLANWIFSRPVTVRTVGGCLSWNLRSLVALDVAKALAYLHTDCRSRVLHLDVKPENILLDENHRAIVSDFGLSKLMTRDQSRVLTTLRGTKGYLAPEWLLELGVSEKSDVFSYGMVLLEIIGGRRNVTVIDTGCSGDRSKRKFQYFPKIVTEKLKAGRIMEVVDQRLLDHGARVVLNFSKSFFLIVGAAVAGIVAVIAFYFIRRHLHQRRRMMETRLASEGRELRIEYSFLRKIAGLPTKYRYKDLEEATDNWKSVIGKGASGCVFKGLLKEGIPVAVKRIQHEEERGDKEFRSEIAAIASVQHVNLVRLYGYCVHNSSRFLVYEYIPNGSLANWIFSRPVTVRTVGGCLSWNLRSLVALDVAKALAYLHTDCRSRVLHLDVKPENILLDENHRAIVSDFGLSKLMTRDQSRVLTTLRGTKGYLAPEWLLELGVSEKSDVFSYGMVLLEIIGGRRNVTVIDTGCSGIDEKEVTKMVHVALWCIQEKVRRRPKMVEVVKWLEGRMAVDEPPETQMIVVDLLSIEDDDDQDEGQIGNKRKKPRVVARVASQLNGCLTTNKSNSLSSSKSFSYSMSIISPR</sequence>
<dbReference type="Pfam" id="PF00069">
    <property type="entry name" value="Pkinase"/>
    <property type="match status" value="2"/>
</dbReference>
<evidence type="ECO:0000259" key="22">
    <source>
        <dbReference type="PROSITE" id="PS50011"/>
    </source>
</evidence>
<evidence type="ECO:0000256" key="13">
    <source>
        <dbReference type="ARBA" id="ARBA00022840"/>
    </source>
</evidence>
<gene>
    <name evidence="23" type="ORF">CTI12_AA468390</name>
</gene>
<dbReference type="InterPro" id="IPR011009">
    <property type="entry name" value="Kinase-like_dom_sf"/>
</dbReference>
<keyword evidence="7" id="KW-0808">Transferase</keyword>
<evidence type="ECO:0000256" key="9">
    <source>
        <dbReference type="ARBA" id="ARBA00022729"/>
    </source>
</evidence>
<dbReference type="GO" id="GO:0005524">
    <property type="term" value="F:ATP binding"/>
    <property type="evidence" value="ECO:0007669"/>
    <property type="project" value="UniProtKB-UniRule"/>
</dbReference>
<dbReference type="OrthoDB" id="2418081at2759"/>
<keyword evidence="17" id="KW-0325">Glycoprotein</keyword>
<evidence type="ECO:0000256" key="12">
    <source>
        <dbReference type="ARBA" id="ARBA00022777"/>
    </source>
</evidence>
<dbReference type="PANTHER" id="PTHR47976:SF115">
    <property type="entry name" value="RECEPTOR-LIKE SERINE_THREONINE-PROTEIN KINASE"/>
    <property type="match status" value="1"/>
</dbReference>
<evidence type="ECO:0000256" key="17">
    <source>
        <dbReference type="ARBA" id="ARBA00023180"/>
    </source>
</evidence>
<keyword evidence="5" id="KW-0597">Phosphoprotein</keyword>
<comment type="catalytic activity">
    <reaction evidence="19">
        <text>L-seryl-[protein] + ATP = O-phospho-L-seryl-[protein] + ADP + H(+)</text>
        <dbReference type="Rhea" id="RHEA:17989"/>
        <dbReference type="Rhea" id="RHEA-COMP:9863"/>
        <dbReference type="Rhea" id="RHEA-COMP:11604"/>
        <dbReference type="ChEBI" id="CHEBI:15378"/>
        <dbReference type="ChEBI" id="CHEBI:29999"/>
        <dbReference type="ChEBI" id="CHEBI:30616"/>
        <dbReference type="ChEBI" id="CHEBI:83421"/>
        <dbReference type="ChEBI" id="CHEBI:456216"/>
        <dbReference type="EC" id="2.7.11.1"/>
    </reaction>
</comment>
<keyword evidence="13 20" id="KW-0067">ATP-binding</keyword>
<evidence type="ECO:0000256" key="7">
    <source>
        <dbReference type="ARBA" id="ARBA00022679"/>
    </source>
</evidence>
<comment type="subcellular location">
    <subcellularLocation>
        <location evidence="1">Cell membrane</location>
        <topology evidence="1">Single-pass membrane protein</topology>
    </subcellularLocation>
</comment>
<dbReference type="SMART" id="SM00220">
    <property type="entry name" value="S_TKc"/>
    <property type="match status" value="2"/>
</dbReference>
<evidence type="ECO:0000256" key="8">
    <source>
        <dbReference type="ARBA" id="ARBA00022692"/>
    </source>
</evidence>
<dbReference type="GO" id="GO:0004674">
    <property type="term" value="F:protein serine/threonine kinase activity"/>
    <property type="evidence" value="ECO:0007669"/>
    <property type="project" value="UniProtKB-KW"/>
</dbReference>